<feature type="transmembrane region" description="Helical" evidence="10">
    <location>
        <begin position="58"/>
        <end position="76"/>
    </location>
</feature>
<evidence type="ECO:0000256" key="3">
    <source>
        <dbReference type="ARBA" id="ARBA00022692"/>
    </source>
</evidence>
<evidence type="ECO:0000256" key="5">
    <source>
        <dbReference type="ARBA" id="ARBA00023040"/>
    </source>
</evidence>
<keyword evidence="13" id="KW-1185">Reference proteome</keyword>
<evidence type="ECO:0000256" key="6">
    <source>
        <dbReference type="ARBA" id="ARBA00023136"/>
    </source>
</evidence>
<dbReference type="Pfam" id="PF10328">
    <property type="entry name" value="7TM_GPCR_Srx"/>
    <property type="match status" value="1"/>
</dbReference>
<comment type="subcellular location">
    <subcellularLocation>
        <location evidence="1">Cell membrane</location>
        <topology evidence="1">Multi-pass membrane protein</topology>
    </subcellularLocation>
</comment>
<keyword evidence="4 10" id="KW-1133">Transmembrane helix</keyword>
<proteinExistence type="predicted"/>
<keyword evidence="5" id="KW-0297">G-protein coupled receptor</keyword>
<feature type="domain" description="G-protein coupled receptors family 1 profile" evidence="11">
    <location>
        <begin position="42"/>
        <end position="159"/>
    </location>
</feature>
<dbReference type="EMBL" id="BMAT01008276">
    <property type="protein sequence ID" value="GFR81471.1"/>
    <property type="molecule type" value="Genomic_DNA"/>
</dbReference>
<keyword evidence="6 10" id="KW-0472">Membrane</keyword>
<dbReference type="PANTHER" id="PTHR24230">
    <property type="entry name" value="G-PROTEIN COUPLED RECEPTOR"/>
    <property type="match status" value="1"/>
</dbReference>
<feature type="compositionally biased region" description="Polar residues" evidence="9">
    <location>
        <begin position="259"/>
        <end position="272"/>
    </location>
</feature>
<evidence type="ECO:0000256" key="9">
    <source>
        <dbReference type="SAM" id="MobiDB-lite"/>
    </source>
</evidence>
<dbReference type="GO" id="GO:0008528">
    <property type="term" value="F:G protein-coupled peptide receptor activity"/>
    <property type="evidence" value="ECO:0007669"/>
    <property type="project" value="TreeGrafter"/>
</dbReference>
<evidence type="ECO:0000256" key="2">
    <source>
        <dbReference type="ARBA" id="ARBA00022475"/>
    </source>
</evidence>
<gene>
    <name evidence="12" type="ORF">ElyMa_004070300</name>
</gene>
<feature type="transmembrane region" description="Helical" evidence="10">
    <location>
        <begin position="99"/>
        <end position="127"/>
    </location>
</feature>
<evidence type="ECO:0000259" key="11">
    <source>
        <dbReference type="PROSITE" id="PS50262"/>
    </source>
</evidence>
<dbReference type="SUPFAM" id="SSF81321">
    <property type="entry name" value="Family A G protein-coupled receptor-like"/>
    <property type="match status" value="1"/>
</dbReference>
<protein>
    <submittedName>
        <fullName evidence="12">Chemosensory receptor C</fullName>
    </submittedName>
</protein>
<evidence type="ECO:0000313" key="13">
    <source>
        <dbReference type="Proteomes" id="UP000762676"/>
    </source>
</evidence>
<dbReference type="PROSITE" id="PS50262">
    <property type="entry name" value="G_PROTEIN_RECEP_F1_2"/>
    <property type="match status" value="1"/>
</dbReference>
<keyword evidence="7 12" id="KW-0675">Receptor</keyword>
<dbReference type="Gene3D" id="1.20.1070.10">
    <property type="entry name" value="Rhodopsin 7-helix transmembrane proteins"/>
    <property type="match status" value="1"/>
</dbReference>
<evidence type="ECO:0000256" key="7">
    <source>
        <dbReference type="ARBA" id="ARBA00023170"/>
    </source>
</evidence>
<evidence type="ECO:0000313" key="12">
    <source>
        <dbReference type="EMBL" id="GFR81471.1"/>
    </source>
</evidence>
<feature type="transmembrane region" description="Helical" evidence="10">
    <location>
        <begin position="27"/>
        <end position="51"/>
    </location>
</feature>
<dbReference type="GO" id="GO:0005886">
    <property type="term" value="C:plasma membrane"/>
    <property type="evidence" value="ECO:0007669"/>
    <property type="project" value="UniProtKB-SubCell"/>
</dbReference>
<keyword evidence="8" id="KW-0807">Transducer</keyword>
<dbReference type="AlphaFoldDB" id="A0AAV4GA13"/>
<comment type="caution">
    <text evidence="12">The sequence shown here is derived from an EMBL/GenBank/DDBJ whole genome shotgun (WGS) entry which is preliminary data.</text>
</comment>
<evidence type="ECO:0000256" key="1">
    <source>
        <dbReference type="ARBA" id="ARBA00004651"/>
    </source>
</evidence>
<accession>A0AAV4GA13</accession>
<dbReference type="InterPro" id="IPR017452">
    <property type="entry name" value="GPCR_Rhodpsn_7TM"/>
</dbReference>
<keyword evidence="2" id="KW-1003">Cell membrane</keyword>
<evidence type="ECO:0000256" key="8">
    <source>
        <dbReference type="ARBA" id="ARBA00023224"/>
    </source>
</evidence>
<organism evidence="12 13">
    <name type="scientific">Elysia marginata</name>
    <dbReference type="NCBI Taxonomy" id="1093978"/>
    <lineage>
        <taxon>Eukaryota</taxon>
        <taxon>Metazoa</taxon>
        <taxon>Spiralia</taxon>
        <taxon>Lophotrochozoa</taxon>
        <taxon>Mollusca</taxon>
        <taxon>Gastropoda</taxon>
        <taxon>Heterobranchia</taxon>
        <taxon>Euthyneura</taxon>
        <taxon>Panpulmonata</taxon>
        <taxon>Sacoglossa</taxon>
        <taxon>Placobranchoidea</taxon>
        <taxon>Plakobranchidae</taxon>
        <taxon>Elysia</taxon>
    </lineage>
</organism>
<feature type="transmembrane region" description="Helical" evidence="10">
    <location>
        <begin position="148"/>
        <end position="175"/>
    </location>
</feature>
<name>A0AAV4GA13_9GAST</name>
<evidence type="ECO:0000256" key="10">
    <source>
        <dbReference type="SAM" id="Phobius"/>
    </source>
</evidence>
<feature type="region of interest" description="Disordered" evidence="9">
    <location>
        <begin position="253"/>
        <end position="277"/>
    </location>
</feature>
<dbReference type="InterPro" id="IPR019430">
    <property type="entry name" value="7TM_GPCR_serpentine_rcpt_Srx"/>
</dbReference>
<dbReference type="Proteomes" id="UP000762676">
    <property type="component" value="Unassembled WGS sequence"/>
</dbReference>
<dbReference type="CDD" id="cd00637">
    <property type="entry name" value="7tm_classA_rhodopsin-like"/>
    <property type="match status" value="1"/>
</dbReference>
<reference evidence="12 13" key="1">
    <citation type="journal article" date="2021" name="Elife">
        <title>Chloroplast acquisition without the gene transfer in kleptoplastic sea slugs, Plakobranchus ocellatus.</title>
        <authorList>
            <person name="Maeda T."/>
            <person name="Takahashi S."/>
            <person name="Yoshida T."/>
            <person name="Shimamura S."/>
            <person name="Takaki Y."/>
            <person name="Nagai Y."/>
            <person name="Toyoda A."/>
            <person name="Suzuki Y."/>
            <person name="Arimoto A."/>
            <person name="Ishii H."/>
            <person name="Satoh N."/>
            <person name="Nishiyama T."/>
            <person name="Hasebe M."/>
            <person name="Maruyama T."/>
            <person name="Minagawa J."/>
            <person name="Obokata J."/>
            <person name="Shigenobu S."/>
        </authorList>
    </citation>
    <scope>NUCLEOTIDE SEQUENCE [LARGE SCALE GENOMIC DNA]</scope>
</reference>
<feature type="transmembrane region" description="Helical" evidence="10">
    <location>
        <begin position="204"/>
        <end position="222"/>
    </location>
</feature>
<keyword evidence="3 10" id="KW-0812">Transmembrane</keyword>
<evidence type="ECO:0000256" key="4">
    <source>
        <dbReference type="ARBA" id="ARBA00022989"/>
    </source>
</evidence>
<sequence length="301" mass="33587">MSTNVTKPSISLVGWFFFNEFLITRKFIFHIMMCVATFGVISNAINILVFVKMKLKDNVSITLLFLSISDLMYVLMRSPETVLLLLEETNPHLRPPPHIGVLMLGLSFIYSSFYDYSMFVSLFLAIARCACVARPLRFKSTFNKSRTLVILGVLFFAAMGLLCISCAALGVTWAVDPNTNSTYILFWVRDTRLVKISDILNRNVLALLTYITAITCVVILASKLQAASKFRQSSARSGESAKVETVIPIAEPSKFLDPSNHSESSENIQKSPSKGWRMKQSLFSGVLKGQNGKYMTKSLSS</sequence>
<dbReference type="GO" id="GO:0007218">
    <property type="term" value="P:neuropeptide signaling pathway"/>
    <property type="evidence" value="ECO:0007669"/>
    <property type="project" value="TreeGrafter"/>
</dbReference>